<evidence type="ECO:0000259" key="2">
    <source>
        <dbReference type="Pfam" id="PF02441"/>
    </source>
</evidence>
<dbReference type="SUPFAM" id="SSF52507">
    <property type="entry name" value="Homo-oligomeric flavin-containing Cys decarboxylases, HFCD"/>
    <property type="match status" value="1"/>
</dbReference>
<proteinExistence type="predicted"/>
<evidence type="ECO:0000256" key="1">
    <source>
        <dbReference type="SAM" id="MobiDB-lite"/>
    </source>
</evidence>
<dbReference type="Gene3D" id="3.40.50.1950">
    <property type="entry name" value="Flavin prenyltransferase-like"/>
    <property type="match status" value="1"/>
</dbReference>
<keyword evidence="4" id="KW-1185">Reference proteome</keyword>
<protein>
    <submittedName>
        <fullName evidence="3">Flavoprotein</fullName>
    </submittedName>
</protein>
<reference evidence="3 4" key="1">
    <citation type="submission" date="2019-02" db="EMBL/GenBank/DDBJ databases">
        <title>Kribbella capetownensis sp. nov. and Kribbella speibonae sp. nov., isolated from soil.</title>
        <authorList>
            <person name="Curtis S.M."/>
            <person name="Norton I."/>
            <person name="Everest G.J."/>
            <person name="Meyers P.R."/>
        </authorList>
    </citation>
    <scope>NUCLEOTIDE SEQUENCE [LARGE SCALE GENOMIC DNA]</scope>
    <source>
        <strain evidence="3 4">SK5</strain>
    </source>
</reference>
<dbReference type="Proteomes" id="UP000292385">
    <property type="component" value="Unassembled WGS sequence"/>
</dbReference>
<accession>A0ABY2A8Y3</accession>
<dbReference type="InterPro" id="IPR003382">
    <property type="entry name" value="Flavoprotein"/>
</dbReference>
<feature type="domain" description="Flavoprotein" evidence="2">
    <location>
        <begin position="43"/>
        <end position="151"/>
    </location>
</feature>
<dbReference type="EMBL" id="SJJY01000002">
    <property type="protein sequence ID" value="TCC25438.1"/>
    <property type="molecule type" value="Genomic_DNA"/>
</dbReference>
<organism evidence="3 4">
    <name type="scientific">Kribbella speibonae</name>
    <dbReference type="NCBI Taxonomy" id="1572660"/>
    <lineage>
        <taxon>Bacteria</taxon>
        <taxon>Bacillati</taxon>
        <taxon>Actinomycetota</taxon>
        <taxon>Actinomycetes</taxon>
        <taxon>Propionibacteriales</taxon>
        <taxon>Kribbellaceae</taxon>
        <taxon>Kribbella</taxon>
    </lineage>
</organism>
<gene>
    <name evidence="3" type="ORF">E0H58_14975</name>
</gene>
<evidence type="ECO:0000313" key="3">
    <source>
        <dbReference type="EMBL" id="TCC25438.1"/>
    </source>
</evidence>
<dbReference type="Pfam" id="PF02441">
    <property type="entry name" value="Flavoprotein"/>
    <property type="match status" value="1"/>
</dbReference>
<sequence>MHPTADPCRQQARRTPPPLPQARPVPDRYRYPRRCPRVTDRTLYIVVCGAPLASRTADGVKAARANGWDPYVIPTDAALPWLADQDLGDTPVITGNRTPDQPKRTPPAAAVAVVPTTFNTLNAWANGNAHSYALTTLCAALGSRTPTVAIPFAKDDLAGHPAWLASIAVLTYSGVRMIDPHDGSRTTAKPLTSGTGQSVSDRFQWQWVLGALEIM</sequence>
<feature type="region of interest" description="Disordered" evidence="1">
    <location>
        <begin position="1"/>
        <end position="32"/>
    </location>
</feature>
<name>A0ABY2A8Y3_9ACTN</name>
<evidence type="ECO:0000313" key="4">
    <source>
        <dbReference type="Proteomes" id="UP000292385"/>
    </source>
</evidence>
<dbReference type="InterPro" id="IPR036551">
    <property type="entry name" value="Flavin_trans-like"/>
</dbReference>
<comment type="caution">
    <text evidence="3">The sequence shown here is derived from an EMBL/GenBank/DDBJ whole genome shotgun (WGS) entry which is preliminary data.</text>
</comment>